<dbReference type="EMBL" id="WBWF01000003">
    <property type="protein sequence ID" value="KAB2705149.1"/>
    <property type="molecule type" value="Genomic_DNA"/>
</dbReference>
<sequence length="79" mass="8461">MSHIVVLGAGLGGVMAYEMKEKMSSSDKLTVVNLGSVYSFVPSNPRVAAGWLNPEVGRNIVSISVTSTWTIELQMLPHA</sequence>
<proteinExistence type="predicted"/>
<name>A0A256GI10_9HYPH</name>
<evidence type="ECO:0000313" key="4">
    <source>
        <dbReference type="Proteomes" id="UP000435957"/>
    </source>
</evidence>
<dbReference type="AlphaFoldDB" id="A0A256GI10"/>
<organism evidence="2 3">
    <name type="scientific">Brucella lupini</name>
    <dbReference type="NCBI Taxonomy" id="255457"/>
    <lineage>
        <taxon>Bacteria</taxon>
        <taxon>Pseudomonadati</taxon>
        <taxon>Pseudomonadota</taxon>
        <taxon>Alphaproteobacteria</taxon>
        <taxon>Hyphomicrobiales</taxon>
        <taxon>Brucellaceae</taxon>
        <taxon>Brucella/Ochrobactrum group</taxon>
        <taxon>Brucella</taxon>
    </lineage>
</organism>
<keyword evidence="4" id="KW-1185">Reference proteome</keyword>
<dbReference type="Proteomes" id="UP000216363">
    <property type="component" value="Unassembled WGS sequence"/>
</dbReference>
<reference evidence="2 3" key="1">
    <citation type="submission" date="2017-07" db="EMBL/GenBank/DDBJ databases">
        <title>Draft genome of Ochrobactrum lupini type strain LUP21.</title>
        <authorList>
            <person name="Krzyzanowska D.M."/>
            <person name="Jafra S."/>
        </authorList>
    </citation>
    <scope>NUCLEOTIDE SEQUENCE [LARGE SCALE GENOMIC DNA]</scope>
    <source>
        <strain evidence="2 3">LUP21</strain>
    </source>
</reference>
<protein>
    <submittedName>
        <fullName evidence="2">Uncharacterized protein</fullName>
    </submittedName>
</protein>
<evidence type="ECO:0000313" key="3">
    <source>
        <dbReference type="Proteomes" id="UP000216363"/>
    </source>
</evidence>
<evidence type="ECO:0000313" key="2">
    <source>
        <dbReference type="EMBL" id="OYR26785.1"/>
    </source>
</evidence>
<dbReference type="EMBL" id="NNRN01000053">
    <property type="protein sequence ID" value="OYR26785.1"/>
    <property type="molecule type" value="Genomic_DNA"/>
</dbReference>
<dbReference type="RefSeq" id="WP_143851086.1">
    <property type="nucleotide sequence ID" value="NZ_JBHEEP010000002.1"/>
</dbReference>
<evidence type="ECO:0000313" key="1">
    <source>
        <dbReference type="EMBL" id="KAB2705149.1"/>
    </source>
</evidence>
<gene>
    <name evidence="2" type="ORF">CES86_3137</name>
    <name evidence="1" type="ORF">F9L03_07155</name>
</gene>
<comment type="caution">
    <text evidence="2">The sequence shown here is derived from an EMBL/GenBank/DDBJ whole genome shotgun (WGS) entry which is preliminary data.</text>
</comment>
<dbReference type="Gene3D" id="3.50.50.100">
    <property type="match status" value="1"/>
</dbReference>
<reference evidence="1 4" key="2">
    <citation type="submission" date="2019-09" db="EMBL/GenBank/DDBJ databases">
        <title>Taxonomic organization of the family Brucellaceae based on a phylogenomic approach.</title>
        <authorList>
            <person name="Leclercq S."/>
            <person name="Cloeckaert A."/>
            <person name="Zygmunt M.S."/>
        </authorList>
    </citation>
    <scope>NUCLEOTIDE SEQUENCE [LARGE SCALE GENOMIC DNA]</scope>
    <source>
        <strain evidence="1 4">LUP23</strain>
    </source>
</reference>
<accession>A0A256GI10</accession>
<dbReference type="Proteomes" id="UP000435957">
    <property type="component" value="Unassembled WGS sequence"/>
</dbReference>